<dbReference type="AlphaFoldDB" id="A0A8J2VU02"/>
<name>A0A8J2VU02_9NEOP</name>
<protein>
    <submittedName>
        <fullName evidence="1">(African queen) hypothetical protein</fullName>
    </submittedName>
</protein>
<keyword evidence="2" id="KW-1185">Reference proteome</keyword>
<gene>
    <name evidence="1" type="ORF">DCHRY22_LOCUS9903</name>
</gene>
<comment type="caution">
    <text evidence="1">The sequence shown here is derived from an EMBL/GenBank/DDBJ whole genome shotgun (WGS) entry which is preliminary data.</text>
</comment>
<accession>A0A8J2VU02</accession>
<reference evidence="1" key="1">
    <citation type="submission" date="2021-09" db="EMBL/GenBank/DDBJ databases">
        <authorList>
            <person name="Martin H S."/>
        </authorList>
    </citation>
    <scope>NUCLEOTIDE SEQUENCE</scope>
</reference>
<evidence type="ECO:0000313" key="2">
    <source>
        <dbReference type="Proteomes" id="UP000789524"/>
    </source>
</evidence>
<evidence type="ECO:0000313" key="1">
    <source>
        <dbReference type="EMBL" id="CAG9571814.1"/>
    </source>
</evidence>
<dbReference type="EMBL" id="CAKASE010000067">
    <property type="protein sequence ID" value="CAG9571814.1"/>
    <property type="molecule type" value="Genomic_DNA"/>
</dbReference>
<proteinExistence type="predicted"/>
<organism evidence="1 2">
    <name type="scientific">Danaus chrysippus</name>
    <name type="common">African queen</name>
    <dbReference type="NCBI Taxonomy" id="151541"/>
    <lineage>
        <taxon>Eukaryota</taxon>
        <taxon>Metazoa</taxon>
        <taxon>Ecdysozoa</taxon>
        <taxon>Arthropoda</taxon>
        <taxon>Hexapoda</taxon>
        <taxon>Insecta</taxon>
        <taxon>Pterygota</taxon>
        <taxon>Neoptera</taxon>
        <taxon>Endopterygota</taxon>
        <taxon>Lepidoptera</taxon>
        <taxon>Glossata</taxon>
        <taxon>Ditrysia</taxon>
        <taxon>Papilionoidea</taxon>
        <taxon>Nymphalidae</taxon>
        <taxon>Danainae</taxon>
        <taxon>Danaini</taxon>
        <taxon>Danaina</taxon>
        <taxon>Danaus</taxon>
        <taxon>Anosia</taxon>
    </lineage>
</organism>
<dbReference type="Proteomes" id="UP000789524">
    <property type="component" value="Unassembled WGS sequence"/>
</dbReference>
<sequence>MPAATQTHEAVPTTSVEATNSVPAVLSTTLQETVPSASADVENIDDVLQVLSPLPDASKKRLIARKRKTQKSEILTSSPYKKGLMEKIKDPKAVEKVKKNMQVKAKKVVSKPENKETECIICGHGKGAADGVGGALKRQADFCSKRHRYEDIDNVASTIPSNILPLKGTMQIHQMFSETRGILNYRVLSCFCEKFCSCHVPKTYSPLPETESNIDKILDHLFPNEKDDVVIQEMEDLSLTAKSNVDEEGDVLVMFLKTVDDSGRLFKLVENDISDVPYEDLIKILPNPKVVKKRRRQFLKFDEPLPVFEK</sequence>
<dbReference type="OrthoDB" id="6375801at2759"/>